<evidence type="ECO:0000256" key="4">
    <source>
        <dbReference type="ARBA" id="ARBA00023125"/>
    </source>
</evidence>
<keyword evidence="3" id="KW-0862">Zinc</keyword>
<dbReference type="InterPro" id="IPR038441">
    <property type="entry name" value="THAP_Znf_sf"/>
</dbReference>
<sequence>MMHKCIVCFNCSKNTKKSRPDVIYHTFPKNDYRRRKWLKVFGIALCYDWHRVCSDHFLETDYKGGQKRYLLPNTVPQPYNPIYNEDNFSDNTQSNRMQIDNNESLPRSLPVSQNILIEEQINETVETVVNNFESPRRSSRKIKLTTTNEDMSYENMPSLQTQQYERRVSTDILNDQAIENNQSVHSPILPAYKDHSWGSGVRCSVKSCSNRYKKNLSFFGFPKDIEIRKQWIEKCGLLDLDPTKKIKNSLKVCRKHFEDDCFLNTAKMNRLKSDAVPTLFLDNDITDERNIPSTSSSVNNGSIINFVDKPSCSSSNYSTNEETNQSQLAYVSETVTCFSKDLECVECCVPGCINSKENIKNTLNIDDDFLSLFKPPPEYVSDWSSNLGLPLTVDSVVCGNHFKPQDIISSKIKLNGEDKVLKALALNALPVRVNNNTLQSANTTDMMLETNPRSALKTYQSYKRSKTNKNEKYLSVKKFRNNFEKKSNSTAETIYTSGNDNIYTSATNDINNCASTSGKSPTLKSNTVKIPLMNTDNFSTSNTSQSCFEGSLPKIIANSTRSLSNVEQSTSSQITTIGGFEEIVRHKSLEEYQKRVNENLRFNCTPNGGTVITDKRIQHPSAAFFKGGPGYDNASDSLPTNFDQTTETQDSVHDNLQANMIQSEQNWSVTPKQTIQQSIVNPTCHAIPIIEPKNIKCEPVENVDVVLPPQLTSIDDSLSIELSNIKQKIQKITANNSLSITLERVENTKVTESSENLLPKSIPKSSMTISLQPKVNNNLSLTNSSPSVTLAPRLSSASNNSVCNESQHSSTQHEQASISTLNVPSSINKHRPTTNKTSKAVPTAQKKVLSKPCELKILEYYSLLDPIPSDSNASKLIINNINPGDKLDQKDNGFIHEVSKTMTLPSIYWMTLHDISRNVTVFVERNDMNDAVKKVNFYNSLTPVIHIYGMAYEYNTPIKTKIELETLLEKIDTYEKCSGQDGFTHENCIGYFEARSEYIEMCSACQKLIRDQDLHKTKALIESKSKTIENLQNRISERKIKVCEARKKMEKQKNTLRVFGALYPSPNSNVMKPHQ</sequence>
<dbReference type="Gene3D" id="6.20.210.20">
    <property type="entry name" value="THAP domain"/>
    <property type="match status" value="2"/>
</dbReference>
<dbReference type="EMBL" id="OU899037">
    <property type="protein sequence ID" value="CAH1737028.1"/>
    <property type="molecule type" value="Genomic_DNA"/>
</dbReference>
<evidence type="ECO:0000313" key="10">
    <source>
        <dbReference type="Proteomes" id="UP001154329"/>
    </source>
</evidence>
<dbReference type="Pfam" id="PF05485">
    <property type="entry name" value="THAP"/>
    <property type="match status" value="3"/>
</dbReference>
<feature type="region of interest" description="Disordered" evidence="7">
    <location>
        <begin position="791"/>
        <end position="843"/>
    </location>
</feature>
<keyword evidence="2 5" id="KW-0863">Zinc-finger</keyword>
<feature type="compositionally biased region" description="Polar residues" evidence="7">
    <location>
        <begin position="795"/>
        <end position="827"/>
    </location>
</feature>
<dbReference type="OrthoDB" id="6616264at2759"/>
<evidence type="ECO:0000256" key="7">
    <source>
        <dbReference type="SAM" id="MobiDB-lite"/>
    </source>
</evidence>
<keyword evidence="6" id="KW-0175">Coiled coil</keyword>
<dbReference type="PANTHER" id="PTHR46600:SF11">
    <property type="entry name" value="THAP DOMAIN-CONTAINING PROTEIN 10"/>
    <property type="match status" value="1"/>
</dbReference>
<dbReference type="AlphaFoldDB" id="A0A9P0JEZ8"/>
<evidence type="ECO:0000256" key="3">
    <source>
        <dbReference type="ARBA" id="ARBA00022833"/>
    </source>
</evidence>
<name>A0A9P0JEZ8_APHGO</name>
<evidence type="ECO:0000256" key="1">
    <source>
        <dbReference type="ARBA" id="ARBA00022723"/>
    </source>
</evidence>
<dbReference type="GO" id="GO:0043565">
    <property type="term" value="F:sequence-specific DNA binding"/>
    <property type="evidence" value="ECO:0007669"/>
    <property type="project" value="InterPro"/>
</dbReference>
<evidence type="ECO:0000256" key="2">
    <source>
        <dbReference type="ARBA" id="ARBA00022771"/>
    </source>
</evidence>
<reference evidence="9" key="2">
    <citation type="submission" date="2022-10" db="EMBL/GenBank/DDBJ databases">
        <authorList>
            <consortium name="ENA_rothamsted_submissions"/>
            <consortium name="culmorum"/>
            <person name="King R."/>
        </authorList>
    </citation>
    <scope>NUCLEOTIDE SEQUENCE</scope>
</reference>
<keyword evidence="4 5" id="KW-0238">DNA-binding</keyword>
<gene>
    <name evidence="9" type="ORF">APHIGO_LOCUS10636</name>
</gene>
<keyword evidence="10" id="KW-1185">Reference proteome</keyword>
<dbReference type="Proteomes" id="UP001154329">
    <property type="component" value="Chromosome 4"/>
</dbReference>
<dbReference type="GO" id="GO:0008270">
    <property type="term" value="F:zinc ion binding"/>
    <property type="evidence" value="ECO:0007669"/>
    <property type="project" value="UniProtKB-KW"/>
</dbReference>
<proteinExistence type="predicted"/>
<dbReference type="SMART" id="SM00692">
    <property type="entry name" value="DM3"/>
    <property type="match status" value="3"/>
</dbReference>
<feature type="domain" description="THAP-type" evidence="8">
    <location>
        <begin position="199"/>
        <end position="280"/>
    </location>
</feature>
<accession>A0A9P0JEZ8</accession>
<dbReference type="SUPFAM" id="SSF57716">
    <property type="entry name" value="Glucocorticoid receptor-like (DNA-binding domain)"/>
    <property type="match status" value="2"/>
</dbReference>
<dbReference type="SMART" id="SM00980">
    <property type="entry name" value="THAP"/>
    <property type="match status" value="3"/>
</dbReference>
<evidence type="ECO:0000259" key="8">
    <source>
        <dbReference type="PROSITE" id="PS50950"/>
    </source>
</evidence>
<evidence type="ECO:0000313" key="9">
    <source>
        <dbReference type="EMBL" id="CAH1737028.1"/>
    </source>
</evidence>
<protein>
    <recommendedName>
        <fullName evidence="8">THAP-type domain-containing protein</fullName>
    </recommendedName>
</protein>
<dbReference type="PROSITE" id="PS50950">
    <property type="entry name" value="ZF_THAP"/>
    <property type="match status" value="2"/>
</dbReference>
<reference evidence="9" key="1">
    <citation type="submission" date="2022-02" db="EMBL/GenBank/DDBJ databases">
        <authorList>
            <person name="King R."/>
        </authorList>
    </citation>
    <scope>NUCLEOTIDE SEQUENCE</scope>
</reference>
<organism evidence="9 10">
    <name type="scientific">Aphis gossypii</name>
    <name type="common">Cotton aphid</name>
    <dbReference type="NCBI Taxonomy" id="80765"/>
    <lineage>
        <taxon>Eukaryota</taxon>
        <taxon>Metazoa</taxon>
        <taxon>Ecdysozoa</taxon>
        <taxon>Arthropoda</taxon>
        <taxon>Hexapoda</taxon>
        <taxon>Insecta</taxon>
        <taxon>Pterygota</taxon>
        <taxon>Neoptera</taxon>
        <taxon>Paraneoptera</taxon>
        <taxon>Hemiptera</taxon>
        <taxon>Sternorrhyncha</taxon>
        <taxon>Aphidomorpha</taxon>
        <taxon>Aphidoidea</taxon>
        <taxon>Aphididae</taxon>
        <taxon>Aphidini</taxon>
        <taxon>Aphis</taxon>
        <taxon>Aphis</taxon>
    </lineage>
</organism>
<dbReference type="InterPro" id="IPR006612">
    <property type="entry name" value="THAP_Znf"/>
</dbReference>
<evidence type="ECO:0000256" key="6">
    <source>
        <dbReference type="SAM" id="Coils"/>
    </source>
</evidence>
<evidence type="ECO:0000256" key="5">
    <source>
        <dbReference type="PROSITE-ProRule" id="PRU00309"/>
    </source>
</evidence>
<feature type="domain" description="THAP-type" evidence="8">
    <location>
        <begin position="1"/>
        <end position="79"/>
    </location>
</feature>
<keyword evidence="1" id="KW-0479">Metal-binding</keyword>
<feature type="coiled-coil region" evidence="6">
    <location>
        <begin position="1014"/>
        <end position="1041"/>
    </location>
</feature>
<dbReference type="InterPro" id="IPR026516">
    <property type="entry name" value="THAP1/10"/>
</dbReference>
<dbReference type="PANTHER" id="PTHR46600">
    <property type="entry name" value="THAP DOMAIN-CONTAINING"/>
    <property type="match status" value="1"/>
</dbReference>